<reference evidence="3" key="1">
    <citation type="journal article" date="2011" name="BMC Genomics">
        <title>Complete genome sequence of the filamentous anoxygenic phototrophic bacterium Chloroflexus aurantiacus.</title>
        <authorList>
            <person name="Tang K.H."/>
            <person name="Barry K."/>
            <person name="Chertkov O."/>
            <person name="Dalin E."/>
            <person name="Han C.S."/>
            <person name="Hauser L.J."/>
            <person name="Honchak B.M."/>
            <person name="Karbach L.E."/>
            <person name="Land M.L."/>
            <person name="Lapidus A."/>
            <person name="Larimer F.W."/>
            <person name="Mikhailova N."/>
            <person name="Pitluck S."/>
            <person name="Pierson B.K."/>
            <person name="Blankenship R.E."/>
        </authorList>
    </citation>
    <scope>NUCLEOTIDE SEQUENCE [LARGE SCALE GENOMIC DNA]</scope>
    <source>
        <strain evidence="3">ATCC 29366 / DSM 635 / J-10-fl</strain>
    </source>
</reference>
<sequence>MEDVTSEIIHDLGFGVVPNVFAYAKSTDTQIALWKAFRHVVLRGVLPRTVKEMMGVIISQTRGSRYAAEIHLHALMVQGLEAEILDALRRGVLIPTLPGRVQALLQFAQAAAVSPHPQLLIGLQAVGLSEVEIQEAVAVVGVFTLINNWTDMLEIPVDPL</sequence>
<dbReference type="Proteomes" id="UP000002008">
    <property type="component" value="Chromosome"/>
</dbReference>
<dbReference type="SUPFAM" id="SSF69118">
    <property type="entry name" value="AhpD-like"/>
    <property type="match status" value="1"/>
</dbReference>
<keyword evidence="3" id="KW-1185">Reference proteome</keyword>
<accession>A9WKG0</accession>
<dbReference type="InterPro" id="IPR003779">
    <property type="entry name" value="CMD-like"/>
</dbReference>
<name>A9WKG0_CHLAA</name>
<dbReference type="RefSeq" id="WP_012258691.1">
    <property type="nucleotide sequence ID" value="NC_010175.1"/>
</dbReference>
<protein>
    <submittedName>
        <fullName evidence="2">Carboxymuconolactone decarboxylase</fullName>
    </submittedName>
</protein>
<organism evidence="2 3">
    <name type="scientific">Chloroflexus aurantiacus (strain ATCC 29366 / DSM 635 / J-10-fl)</name>
    <dbReference type="NCBI Taxonomy" id="324602"/>
    <lineage>
        <taxon>Bacteria</taxon>
        <taxon>Bacillati</taxon>
        <taxon>Chloroflexota</taxon>
        <taxon>Chloroflexia</taxon>
        <taxon>Chloroflexales</taxon>
        <taxon>Chloroflexineae</taxon>
        <taxon>Chloroflexaceae</taxon>
        <taxon>Chloroflexus</taxon>
    </lineage>
</organism>
<dbReference type="PANTHER" id="PTHR35446">
    <property type="entry name" value="SI:CH211-175M2.5"/>
    <property type="match status" value="1"/>
</dbReference>
<evidence type="ECO:0000313" key="2">
    <source>
        <dbReference type="EMBL" id="ABY36038.1"/>
    </source>
</evidence>
<gene>
    <name evidence="2" type="ordered locus">Caur_2837</name>
</gene>
<dbReference type="PANTHER" id="PTHR35446:SF2">
    <property type="entry name" value="CARBOXYMUCONOLACTONE DECARBOXYLASE-LIKE DOMAIN-CONTAINING PROTEIN"/>
    <property type="match status" value="1"/>
</dbReference>
<dbReference type="InParanoid" id="A9WKG0"/>
<evidence type="ECO:0000313" key="3">
    <source>
        <dbReference type="Proteomes" id="UP000002008"/>
    </source>
</evidence>
<proteinExistence type="predicted"/>
<dbReference type="PATRIC" id="fig|324602.8.peg.3194"/>
<dbReference type="GO" id="GO:0051920">
    <property type="term" value="F:peroxiredoxin activity"/>
    <property type="evidence" value="ECO:0007669"/>
    <property type="project" value="InterPro"/>
</dbReference>
<dbReference type="eggNOG" id="COG2128">
    <property type="taxonomic scope" value="Bacteria"/>
</dbReference>
<dbReference type="STRING" id="324602.Caur_2837"/>
<dbReference type="AlphaFoldDB" id="A9WKG0"/>
<dbReference type="InterPro" id="IPR029032">
    <property type="entry name" value="AhpD-like"/>
</dbReference>
<dbReference type="Gene3D" id="1.20.1290.10">
    <property type="entry name" value="AhpD-like"/>
    <property type="match status" value="1"/>
</dbReference>
<dbReference type="KEGG" id="cau:Caur_2837"/>
<dbReference type="EnsemblBacteria" id="ABY36038">
    <property type="protein sequence ID" value="ABY36038"/>
    <property type="gene ID" value="Caur_2837"/>
</dbReference>
<dbReference type="Pfam" id="PF02627">
    <property type="entry name" value="CMD"/>
    <property type="match status" value="1"/>
</dbReference>
<feature type="domain" description="Carboxymuconolactone decarboxylase-like" evidence="1">
    <location>
        <begin position="33"/>
        <end position="109"/>
    </location>
</feature>
<evidence type="ECO:0000259" key="1">
    <source>
        <dbReference type="Pfam" id="PF02627"/>
    </source>
</evidence>
<dbReference type="HOGENOM" id="CLU_082760_4_2_0"/>
<dbReference type="EMBL" id="CP000909">
    <property type="protein sequence ID" value="ABY36038.1"/>
    <property type="molecule type" value="Genomic_DNA"/>
</dbReference>